<organism evidence="2">
    <name type="scientific">Salvia splendens</name>
    <name type="common">Scarlet sage</name>
    <dbReference type="NCBI Taxonomy" id="180675"/>
    <lineage>
        <taxon>Eukaryota</taxon>
        <taxon>Viridiplantae</taxon>
        <taxon>Streptophyta</taxon>
        <taxon>Embryophyta</taxon>
        <taxon>Tracheophyta</taxon>
        <taxon>Spermatophyta</taxon>
        <taxon>Magnoliopsida</taxon>
        <taxon>eudicotyledons</taxon>
        <taxon>Gunneridae</taxon>
        <taxon>Pentapetalae</taxon>
        <taxon>asterids</taxon>
        <taxon>lamiids</taxon>
        <taxon>Lamiales</taxon>
        <taxon>Lamiaceae</taxon>
        <taxon>Nepetoideae</taxon>
        <taxon>Mentheae</taxon>
        <taxon>Salviinae</taxon>
        <taxon>Salvia</taxon>
        <taxon>Salvia subgen. Calosphace</taxon>
        <taxon>core Calosphace</taxon>
    </lineage>
</organism>
<dbReference type="Proteomes" id="UP000298416">
    <property type="component" value="Unassembled WGS sequence"/>
</dbReference>
<comment type="caution">
    <text evidence="2">The sequence shown here is derived from an EMBL/GenBank/DDBJ whole genome shotgun (WGS) entry which is preliminary data.</text>
</comment>
<dbReference type="EMBL" id="PNBA02000008">
    <property type="protein sequence ID" value="KAG6415741.1"/>
    <property type="molecule type" value="Genomic_DNA"/>
</dbReference>
<feature type="chain" id="PRO_5036442792" evidence="1">
    <location>
        <begin position="32"/>
        <end position="223"/>
    </location>
</feature>
<keyword evidence="3" id="KW-1185">Reference proteome</keyword>
<protein>
    <submittedName>
        <fullName evidence="2">Uncharacterized protein</fullName>
    </submittedName>
</protein>
<evidence type="ECO:0000313" key="2">
    <source>
        <dbReference type="EMBL" id="KAG6415741.1"/>
    </source>
</evidence>
<sequence length="223" mass="25463">MAEKTRIYPNLSLFLSLSLSLLSLLLTRAAASPPQSPSPSPWPLQFHSILFINSSSGLQVTDLWYDWPNGRNFNIIQHQLGKKVYDLEWNNGTSFYYTLDANQECKIVHFPVGILRPNFLDGATYTGQDRIDGFLCNVWEKVDFIRYYEDVDSKRPVSWTFISSGMRAHVMTFEVGKVLDDPNWQAPVYCFEAKEKLDHDTPLLLLQSTLGLNLLRDIPVGSN</sequence>
<name>A0A8X8XQN3_SALSN</name>
<proteinExistence type="predicted"/>
<feature type="signal peptide" evidence="1">
    <location>
        <begin position="1"/>
        <end position="31"/>
    </location>
</feature>
<dbReference type="AlphaFoldDB" id="A0A8X8XQN3"/>
<dbReference type="OrthoDB" id="406551at2759"/>
<accession>A0A8X8XQN3</accession>
<evidence type="ECO:0000313" key="3">
    <source>
        <dbReference type="Proteomes" id="UP000298416"/>
    </source>
</evidence>
<reference evidence="2" key="1">
    <citation type="submission" date="2018-01" db="EMBL/GenBank/DDBJ databases">
        <authorList>
            <person name="Mao J.F."/>
        </authorList>
    </citation>
    <scope>NUCLEOTIDE SEQUENCE</scope>
    <source>
        <strain evidence="2">Huo1</strain>
        <tissue evidence="2">Leaf</tissue>
    </source>
</reference>
<evidence type="ECO:0000256" key="1">
    <source>
        <dbReference type="SAM" id="SignalP"/>
    </source>
</evidence>
<dbReference type="PANTHER" id="PTHR33880:SF17">
    <property type="entry name" value="TRANSFERRING GLYCOSYL GROUP TRANSFERASE"/>
    <property type="match status" value="1"/>
</dbReference>
<reference evidence="2" key="2">
    <citation type="submission" date="2020-08" db="EMBL/GenBank/DDBJ databases">
        <title>Plant Genome Project.</title>
        <authorList>
            <person name="Zhang R.-G."/>
        </authorList>
    </citation>
    <scope>NUCLEOTIDE SEQUENCE</scope>
    <source>
        <strain evidence="2">Huo1</strain>
        <tissue evidence="2">Leaf</tissue>
    </source>
</reference>
<gene>
    <name evidence="2" type="ORF">SASPL_123156</name>
</gene>
<keyword evidence="1" id="KW-0732">Signal</keyword>
<dbReference type="PANTHER" id="PTHR33880">
    <property type="entry name" value="EXPRESSED PROTEIN"/>
    <property type="match status" value="1"/>
</dbReference>
<dbReference type="InterPro" id="IPR038941">
    <property type="entry name" value="At4g14100-like"/>
</dbReference>